<sequence>MNYSQVTVDILQNPKYAGAIDSVSWLTNWIDSGFGMVITIVAFLIILVAMFKNVLAAAYCAYPKFWDRVDAAHKEVESLGWIQQFKDTFLTKDVNSGSFSNALMRILPNIKSFTDFEGDTVRPKTYFIRAIPQMILCIIIGAFIYNGYYRDLAAKVVDFGSEMVSRVLLEVDPIAVFDQFTGSAGRPVFASDNSEIPQQQLVNKLATNTYNAVIGEYNDISGADAKRALANTIEGKMQTWVDELAAKNAAYVDGESWKPVLQVTLTNGEVDISKINDVFNKDGTIVQYALQFPVSDLNLSSNINVGLPMYVRIRLNFEKQAVQSGKHAVNDLTLHLSTSVSNVQCPAGSNLLISSTTGNGITGTSKSGTGSITITVQEDAKKNRNLSFTIGGGGAKSGIYELSGSGLKVVDSKNGTTHYIKYIAFDGTGTLSSASENRTDISWNTTDLGVVVSGTASNNNNTPSEVE</sequence>
<dbReference type="EMBL" id="AAXG02000028">
    <property type="protein sequence ID" value="EDM99267.1"/>
    <property type="molecule type" value="Genomic_DNA"/>
</dbReference>
<evidence type="ECO:0000313" key="2">
    <source>
        <dbReference type="EMBL" id="EDM99267.1"/>
    </source>
</evidence>
<organism evidence="2 3">
    <name type="scientific">Pseudoflavonifractor capillosus ATCC 29799</name>
    <dbReference type="NCBI Taxonomy" id="411467"/>
    <lineage>
        <taxon>Bacteria</taxon>
        <taxon>Bacillati</taxon>
        <taxon>Bacillota</taxon>
        <taxon>Clostridia</taxon>
        <taxon>Eubacteriales</taxon>
        <taxon>Oscillospiraceae</taxon>
        <taxon>Pseudoflavonifractor</taxon>
    </lineage>
</organism>
<accession>A6NY97</accession>
<reference evidence="2 3" key="1">
    <citation type="submission" date="2007-04" db="EMBL/GenBank/DDBJ databases">
        <authorList>
            <person name="Fulton L."/>
            <person name="Clifton S."/>
            <person name="Fulton B."/>
            <person name="Xu J."/>
            <person name="Minx P."/>
            <person name="Pepin K.H."/>
            <person name="Johnson M."/>
            <person name="Thiruvilangam P."/>
            <person name="Bhonagiri V."/>
            <person name="Nash W.E."/>
            <person name="Mardis E.R."/>
            <person name="Wilson R.K."/>
        </authorList>
    </citation>
    <scope>NUCLEOTIDE SEQUENCE [LARGE SCALE GENOMIC DNA]</scope>
    <source>
        <strain evidence="2 3">ATCC 29799</strain>
    </source>
</reference>
<gene>
    <name evidence="2" type="ORF">BACCAP_03196</name>
</gene>
<keyword evidence="3" id="KW-1185">Reference proteome</keyword>
<protein>
    <submittedName>
        <fullName evidence="2">Uncharacterized protein</fullName>
    </submittedName>
</protein>
<evidence type="ECO:0000313" key="3">
    <source>
        <dbReference type="Proteomes" id="UP000003639"/>
    </source>
</evidence>
<keyword evidence="1" id="KW-1133">Transmembrane helix</keyword>
<reference evidence="2 3" key="2">
    <citation type="submission" date="2007-06" db="EMBL/GenBank/DDBJ databases">
        <title>Draft genome sequence of Pseudoflavonifractor capillosus ATCC 29799.</title>
        <authorList>
            <person name="Sudarsanam P."/>
            <person name="Ley R."/>
            <person name="Guruge J."/>
            <person name="Turnbaugh P.J."/>
            <person name="Mahowald M."/>
            <person name="Liep D."/>
            <person name="Gordon J."/>
        </authorList>
    </citation>
    <scope>NUCLEOTIDE SEQUENCE [LARGE SCALE GENOMIC DNA]</scope>
    <source>
        <strain evidence="2 3">ATCC 29799</strain>
    </source>
</reference>
<dbReference type="RefSeq" id="WP_006573704.1">
    <property type="nucleotide sequence ID" value="NZ_AAXG02000028.1"/>
</dbReference>
<keyword evidence="1" id="KW-0472">Membrane</keyword>
<feature type="transmembrane region" description="Helical" evidence="1">
    <location>
        <begin position="34"/>
        <end position="55"/>
    </location>
</feature>
<evidence type="ECO:0000256" key="1">
    <source>
        <dbReference type="SAM" id="Phobius"/>
    </source>
</evidence>
<feature type="transmembrane region" description="Helical" evidence="1">
    <location>
        <begin position="126"/>
        <end position="145"/>
    </location>
</feature>
<name>A6NY97_9FIRM</name>
<dbReference type="AlphaFoldDB" id="A6NY97"/>
<dbReference type="Proteomes" id="UP000003639">
    <property type="component" value="Unassembled WGS sequence"/>
</dbReference>
<keyword evidence="1" id="KW-0812">Transmembrane</keyword>
<comment type="caution">
    <text evidence="2">The sequence shown here is derived from an EMBL/GenBank/DDBJ whole genome shotgun (WGS) entry which is preliminary data.</text>
</comment>
<dbReference type="STRING" id="411467.BACCAP_03196"/>
<proteinExistence type="predicted"/>